<keyword evidence="12" id="KW-0479">Metal-binding</keyword>
<feature type="binding site" evidence="12">
    <location>
        <position position="79"/>
    </location>
    <ligand>
        <name>Na(+)</name>
        <dbReference type="ChEBI" id="CHEBI:29101"/>
        <note>structural</note>
    </ligand>
</feature>
<proteinExistence type="inferred from homology"/>
<feature type="transmembrane region" description="Helical" evidence="12">
    <location>
        <begin position="37"/>
        <end position="59"/>
    </location>
</feature>
<keyword evidence="4 12" id="KW-0812">Transmembrane</keyword>
<dbReference type="InterPro" id="IPR003691">
    <property type="entry name" value="FluC"/>
</dbReference>
<evidence type="ECO:0000256" key="4">
    <source>
        <dbReference type="ARBA" id="ARBA00022692"/>
    </source>
</evidence>
<name>A0ABW4S6A5_9RHOB</name>
<dbReference type="PANTHER" id="PTHR28259">
    <property type="entry name" value="FLUORIDE EXPORT PROTEIN 1-RELATED"/>
    <property type="match status" value="1"/>
</dbReference>
<feature type="binding site" evidence="12">
    <location>
        <position position="76"/>
    </location>
    <ligand>
        <name>Na(+)</name>
        <dbReference type="ChEBI" id="CHEBI:29101"/>
        <note>structural</note>
    </ligand>
</feature>
<evidence type="ECO:0000256" key="5">
    <source>
        <dbReference type="ARBA" id="ARBA00022989"/>
    </source>
</evidence>
<evidence type="ECO:0000256" key="2">
    <source>
        <dbReference type="ARBA" id="ARBA00022475"/>
    </source>
</evidence>
<evidence type="ECO:0000256" key="7">
    <source>
        <dbReference type="ARBA" id="ARBA00023065"/>
    </source>
</evidence>
<dbReference type="Proteomes" id="UP001597353">
    <property type="component" value="Unassembled WGS sequence"/>
</dbReference>
<evidence type="ECO:0000313" key="13">
    <source>
        <dbReference type="EMBL" id="MFD1912995.1"/>
    </source>
</evidence>
<keyword evidence="6 12" id="KW-0915">Sodium</keyword>
<evidence type="ECO:0000256" key="9">
    <source>
        <dbReference type="ARBA" id="ARBA00023303"/>
    </source>
</evidence>
<dbReference type="Pfam" id="PF02537">
    <property type="entry name" value="CRCB"/>
    <property type="match status" value="1"/>
</dbReference>
<comment type="function">
    <text evidence="12">Fluoride-specific ion channel. Important for reducing fluoride concentration in the cell, thus reducing its toxicity.</text>
</comment>
<keyword evidence="8 12" id="KW-0472">Membrane</keyword>
<feature type="transmembrane region" description="Helical" evidence="12">
    <location>
        <begin position="65"/>
        <end position="86"/>
    </location>
</feature>
<keyword evidence="5 12" id="KW-1133">Transmembrane helix</keyword>
<keyword evidence="14" id="KW-1185">Reference proteome</keyword>
<feature type="transmembrane region" description="Helical" evidence="12">
    <location>
        <begin position="98"/>
        <end position="119"/>
    </location>
</feature>
<comment type="catalytic activity">
    <reaction evidence="11">
        <text>fluoride(in) = fluoride(out)</text>
        <dbReference type="Rhea" id="RHEA:76159"/>
        <dbReference type="ChEBI" id="CHEBI:17051"/>
    </reaction>
    <physiologicalReaction direction="left-to-right" evidence="11">
        <dbReference type="Rhea" id="RHEA:76160"/>
    </physiologicalReaction>
</comment>
<dbReference type="EMBL" id="JBHUGH010000009">
    <property type="protein sequence ID" value="MFD1912995.1"/>
    <property type="molecule type" value="Genomic_DNA"/>
</dbReference>
<reference evidence="14" key="1">
    <citation type="journal article" date="2019" name="Int. J. Syst. Evol. Microbiol.">
        <title>The Global Catalogue of Microorganisms (GCM) 10K type strain sequencing project: providing services to taxonomists for standard genome sequencing and annotation.</title>
        <authorList>
            <consortium name="The Broad Institute Genomics Platform"/>
            <consortium name="The Broad Institute Genome Sequencing Center for Infectious Disease"/>
            <person name="Wu L."/>
            <person name="Ma J."/>
        </authorList>
    </citation>
    <scope>NUCLEOTIDE SEQUENCE [LARGE SCALE GENOMIC DNA]</scope>
    <source>
        <strain evidence="14">CGMCC 4.7242</strain>
    </source>
</reference>
<evidence type="ECO:0000256" key="12">
    <source>
        <dbReference type="HAMAP-Rule" id="MF_00454"/>
    </source>
</evidence>
<gene>
    <name evidence="12" type="primary">fluC</name>
    <name evidence="12" type="synonym">crcB</name>
    <name evidence="13" type="ORF">ACFSGJ_12305</name>
</gene>
<protein>
    <recommendedName>
        <fullName evidence="12">Fluoride-specific ion channel FluC</fullName>
    </recommendedName>
</protein>
<accession>A0ABW4S6A5</accession>
<dbReference type="PANTHER" id="PTHR28259:SF1">
    <property type="entry name" value="FLUORIDE EXPORT PROTEIN 1-RELATED"/>
    <property type="match status" value="1"/>
</dbReference>
<organism evidence="13 14">
    <name type="scientific">Halodurantibacterium flavum</name>
    <dbReference type="NCBI Taxonomy" id="1382802"/>
    <lineage>
        <taxon>Bacteria</taxon>
        <taxon>Pseudomonadati</taxon>
        <taxon>Pseudomonadota</taxon>
        <taxon>Alphaproteobacteria</taxon>
        <taxon>Rhodobacterales</taxon>
        <taxon>Paracoccaceae</taxon>
        <taxon>Halodurantibacterium</taxon>
    </lineage>
</organism>
<dbReference type="RefSeq" id="WP_390262097.1">
    <property type="nucleotide sequence ID" value="NZ_JBHUGH010000009.1"/>
</dbReference>
<sequence>MAELLLVYLLIAAGGAIGGVARLMISEAVGRRWGGGFPLGTMVVNVTGAALIGLLTGVVQAAMPHLWTVLAVGVLGSFTTVSSFSLQTLMLMREGRVGAAAVNIAGSLALCLIAVALGYGCGRLVAGGVA</sequence>
<comment type="activity regulation">
    <text evidence="12">Na(+) is not transported, but it plays an essential structural role and its presence is essential for fluoride channel function.</text>
</comment>
<evidence type="ECO:0000256" key="6">
    <source>
        <dbReference type="ARBA" id="ARBA00023053"/>
    </source>
</evidence>
<evidence type="ECO:0000313" key="14">
    <source>
        <dbReference type="Proteomes" id="UP001597353"/>
    </source>
</evidence>
<keyword evidence="12" id="KW-0813">Transport</keyword>
<feature type="transmembrane region" description="Helical" evidence="12">
    <location>
        <begin position="6"/>
        <end position="25"/>
    </location>
</feature>
<comment type="subcellular location">
    <subcellularLocation>
        <location evidence="1 12">Cell membrane</location>
        <topology evidence="1 12">Multi-pass membrane protein</topology>
    </subcellularLocation>
</comment>
<evidence type="ECO:0000256" key="8">
    <source>
        <dbReference type="ARBA" id="ARBA00023136"/>
    </source>
</evidence>
<evidence type="ECO:0000256" key="11">
    <source>
        <dbReference type="ARBA" id="ARBA00035585"/>
    </source>
</evidence>
<comment type="similarity">
    <text evidence="10 12">Belongs to the fluoride channel Fluc/FEX (TC 1.A.43) family.</text>
</comment>
<dbReference type="HAMAP" id="MF_00454">
    <property type="entry name" value="FluC"/>
    <property type="match status" value="1"/>
</dbReference>
<keyword evidence="9 12" id="KW-0407">Ion channel</keyword>
<keyword evidence="7 12" id="KW-0406">Ion transport</keyword>
<comment type="caution">
    <text evidence="13">The sequence shown here is derived from an EMBL/GenBank/DDBJ whole genome shotgun (WGS) entry which is preliminary data.</text>
</comment>
<evidence type="ECO:0000256" key="3">
    <source>
        <dbReference type="ARBA" id="ARBA00022519"/>
    </source>
</evidence>
<evidence type="ECO:0000256" key="10">
    <source>
        <dbReference type="ARBA" id="ARBA00035120"/>
    </source>
</evidence>
<keyword evidence="2 12" id="KW-1003">Cell membrane</keyword>
<evidence type="ECO:0000256" key="1">
    <source>
        <dbReference type="ARBA" id="ARBA00004651"/>
    </source>
</evidence>
<keyword evidence="3" id="KW-0997">Cell inner membrane</keyword>